<evidence type="ECO:0000256" key="15">
    <source>
        <dbReference type="RuleBase" id="RU004016"/>
    </source>
</evidence>
<dbReference type="RefSeq" id="WP_104373517.1">
    <property type="nucleotide sequence ID" value="NZ_BFAV01000169.1"/>
</dbReference>
<feature type="active site" description="Proton acceptor" evidence="13">
    <location>
        <position position="61"/>
    </location>
</feature>
<evidence type="ECO:0000259" key="17">
    <source>
        <dbReference type="SMART" id="SM00936"/>
    </source>
</evidence>
<dbReference type="InterPro" id="IPR018044">
    <property type="entry name" value="Peptidase_S11"/>
</dbReference>
<keyword evidence="8" id="KW-0378">Hydrolase</keyword>
<dbReference type="PANTHER" id="PTHR21581">
    <property type="entry name" value="D-ALANYL-D-ALANINE CARBOXYPEPTIDASE"/>
    <property type="match status" value="1"/>
</dbReference>
<evidence type="ECO:0000256" key="11">
    <source>
        <dbReference type="ARBA" id="ARBA00023316"/>
    </source>
</evidence>
<dbReference type="InterPro" id="IPR012338">
    <property type="entry name" value="Beta-lactam/transpept-like"/>
</dbReference>
<keyword evidence="5 18" id="KW-0121">Carboxypeptidase</keyword>
<comment type="catalytic activity">
    <reaction evidence="12">
        <text>Preferential cleavage: (Ac)2-L-Lys-D-Ala-|-D-Ala. Also transpeptidation of peptidyl-alanyl moieties that are N-acyl substituents of D-alanine.</text>
        <dbReference type="EC" id="3.4.16.4"/>
    </reaction>
</comment>
<feature type="active site" description="Acyl-ester intermediate" evidence="13">
    <location>
        <position position="58"/>
    </location>
</feature>
<comment type="caution">
    <text evidence="18">The sequence shown here is derived from an EMBL/GenBank/DDBJ whole genome shotgun (WGS) entry which is preliminary data.</text>
</comment>
<name>A0A2L2XGW2_9FIRM</name>
<evidence type="ECO:0000256" key="7">
    <source>
        <dbReference type="ARBA" id="ARBA00022729"/>
    </source>
</evidence>
<keyword evidence="11" id="KW-0961">Cell wall biogenesis/degradation</keyword>
<gene>
    <name evidence="18" type="ORF">DCCM_4573</name>
</gene>
<evidence type="ECO:0000256" key="8">
    <source>
        <dbReference type="ARBA" id="ARBA00022801"/>
    </source>
</evidence>
<dbReference type="Pfam" id="PF00768">
    <property type="entry name" value="Peptidase_S11"/>
    <property type="match status" value="1"/>
</dbReference>
<keyword evidence="10" id="KW-0573">Peptidoglycan synthesis</keyword>
<dbReference type="SMART" id="SM00936">
    <property type="entry name" value="PBP5_C"/>
    <property type="match status" value="1"/>
</dbReference>
<keyword evidence="6" id="KW-0645">Protease</keyword>
<dbReference type="AlphaFoldDB" id="A0A2L2XGW2"/>
<dbReference type="GO" id="GO:0008360">
    <property type="term" value="P:regulation of cell shape"/>
    <property type="evidence" value="ECO:0007669"/>
    <property type="project" value="UniProtKB-KW"/>
</dbReference>
<feature type="domain" description="Peptidase S11 D-Ala-D-Ala carboxypeptidase A C-terminal" evidence="17">
    <location>
        <begin position="269"/>
        <end position="359"/>
    </location>
</feature>
<organism evidence="18 19">
    <name type="scientific">Desulfocucumis palustris</name>
    <dbReference type="NCBI Taxonomy" id="1898651"/>
    <lineage>
        <taxon>Bacteria</taxon>
        <taxon>Bacillati</taxon>
        <taxon>Bacillota</taxon>
        <taxon>Clostridia</taxon>
        <taxon>Eubacteriales</taxon>
        <taxon>Desulfocucumaceae</taxon>
        <taxon>Desulfocucumis</taxon>
    </lineage>
</organism>
<evidence type="ECO:0000256" key="6">
    <source>
        <dbReference type="ARBA" id="ARBA00022670"/>
    </source>
</evidence>
<dbReference type="UniPathway" id="UPA00219"/>
<evidence type="ECO:0000313" key="19">
    <source>
        <dbReference type="Proteomes" id="UP000239549"/>
    </source>
</evidence>
<dbReference type="InterPro" id="IPR015956">
    <property type="entry name" value="Peniciliin-bd_prot_C_sf"/>
</dbReference>
<evidence type="ECO:0000256" key="5">
    <source>
        <dbReference type="ARBA" id="ARBA00022645"/>
    </source>
</evidence>
<evidence type="ECO:0000256" key="14">
    <source>
        <dbReference type="PIRSR" id="PIRSR618044-2"/>
    </source>
</evidence>
<sequence length="372" mass="40200">MFKKAAVLVLVLFQVLAFTGPALAKPPGISALAGVLMDAGSGQIYYSKKGDVRREPASLTKIMTAILAIENGNLEELVTVSPRAASVSVGQDIGLKSGDSLTLENLVKAALIYSANDSTVAIAEHIGGTEQEFIRMMNAKAVLLGAYSTRFANTNGYHHPNHYTTARDLAVITRYALGNKKFAELVGTPETTILWADGRKKEIRNTNRLLKNGSYQGLYGVKTGTTLRAGDCLVAAAARDGRNLIAVVLHCGNRYNDAVKLLDYGFDHFNRVTLCRFSEKLAGRRVEGGVLPEVALVAGNTAEVYLPGEDVAKVKREIKFDGPVRAPVRRGQRLGEVVYSFDGKELARVELVSAVDVKKPGPFGRLYDALDF</sequence>
<dbReference type="Gene3D" id="2.60.410.10">
    <property type="entry name" value="D-Ala-D-Ala carboxypeptidase, C-terminal domain"/>
    <property type="match status" value="1"/>
</dbReference>
<proteinExistence type="inferred from homology"/>
<evidence type="ECO:0000256" key="1">
    <source>
        <dbReference type="ARBA" id="ARBA00003217"/>
    </source>
</evidence>
<reference evidence="19" key="1">
    <citation type="submission" date="2018-02" db="EMBL/GenBank/DDBJ databases">
        <title>Genome sequence of Desulfocucumis palustris strain NAW-5.</title>
        <authorList>
            <person name="Watanabe M."/>
            <person name="Kojima H."/>
            <person name="Fukui M."/>
        </authorList>
    </citation>
    <scope>NUCLEOTIDE SEQUENCE [LARGE SCALE GENOMIC DNA]</scope>
    <source>
        <strain evidence="19">NAW-5</strain>
    </source>
</reference>
<evidence type="ECO:0000256" key="2">
    <source>
        <dbReference type="ARBA" id="ARBA00004752"/>
    </source>
</evidence>
<accession>A0A2L2XGW2</accession>
<dbReference type="EC" id="3.4.16.4" evidence="4"/>
<dbReference type="GO" id="GO:0071555">
    <property type="term" value="P:cell wall organization"/>
    <property type="evidence" value="ECO:0007669"/>
    <property type="project" value="UniProtKB-KW"/>
</dbReference>
<dbReference type="Gene3D" id="3.40.710.10">
    <property type="entry name" value="DD-peptidase/beta-lactamase superfamily"/>
    <property type="match status" value="1"/>
</dbReference>
<dbReference type="PRINTS" id="PR00725">
    <property type="entry name" value="DADACBPTASE1"/>
</dbReference>
<feature type="active site" evidence="13">
    <location>
        <position position="114"/>
    </location>
</feature>
<comment type="function">
    <text evidence="1">Removes C-terminal D-alanyl residues from sugar-peptide cell wall precursors.</text>
</comment>
<protein>
    <recommendedName>
        <fullName evidence="4">serine-type D-Ala-D-Ala carboxypeptidase</fullName>
        <ecNumber evidence="4">3.4.16.4</ecNumber>
    </recommendedName>
</protein>
<dbReference type="EMBL" id="BFAV01000169">
    <property type="protein sequence ID" value="GBF35445.1"/>
    <property type="molecule type" value="Genomic_DNA"/>
</dbReference>
<dbReference type="InterPro" id="IPR001967">
    <property type="entry name" value="Peptidase_S11_N"/>
</dbReference>
<dbReference type="Proteomes" id="UP000239549">
    <property type="component" value="Unassembled WGS sequence"/>
</dbReference>
<dbReference type="GO" id="GO:0009252">
    <property type="term" value="P:peptidoglycan biosynthetic process"/>
    <property type="evidence" value="ECO:0007669"/>
    <property type="project" value="UniProtKB-UniPathway"/>
</dbReference>
<dbReference type="OrthoDB" id="9791132at2"/>
<evidence type="ECO:0000256" key="4">
    <source>
        <dbReference type="ARBA" id="ARBA00012448"/>
    </source>
</evidence>
<evidence type="ECO:0000256" key="16">
    <source>
        <dbReference type="SAM" id="SignalP"/>
    </source>
</evidence>
<evidence type="ECO:0000256" key="10">
    <source>
        <dbReference type="ARBA" id="ARBA00022984"/>
    </source>
</evidence>
<feature type="chain" id="PRO_5014656253" description="serine-type D-Ala-D-Ala carboxypeptidase" evidence="16">
    <location>
        <begin position="25"/>
        <end position="372"/>
    </location>
</feature>
<dbReference type="SUPFAM" id="SSF56601">
    <property type="entry name" value="beta-lactamase/transpeptidase-like"/>
    <property type="match status" value="1"/>
</dbReference>
<evidence type="ECO:0000256" key="13">
    <source>
        <dbReference type="PIRSR" id="PIRSR618044-1"/>
    </source>
</evidence>
<dbReference type="GO" id="GO:0006508">
    <property type="term" value="P:proteolysis"/>
    <property type="evidence" value="ECO:0007669"/>
    <property type="project" value="UniProtKB-KW"/>
</dbReference>
<dbReference type="GO" id="GO:0009002">
    <property type="term" value="F:serine-type D-Ala-D-Ala carboxypeptidase activity"/>
    <property type="evidence" value="ECO:0007669"/>
    <property type="project" value="UniProtKB-EC"/>
</dbReference>
<dbReference type="PANTHER" id="PTHR21581:SF6">
    <property type="entry name" value="TRAFFICKING PROTEIN PARTICLE COMPLEX SUBUNIT 12"/>
    <property type="match status" value="1"/>
</dbReference>
<comment type="pathway">
    <text evidence="2">Cell wall biogenesis; peptidoglycan biosynthesis.</text>
</comment>
<comment type="similarity">
    <text evidence="3 15">Belongs to the peptidase S11 family.</text>
</comment>
<feature type="signal peptide" evidence="16">
    <location>
        <begin position="1"/>
        <end position="24"/>
    </location>
</feature>
<dbReference type="InterPro" id="IPR037167">
    <property type="entry name" value="Peptidase_S11_C_sf"/>
</dbReference>
<dbReference type="InterPro" id="IPR012907">
    <property type="entry name" value="Peptidase_S11_C"/>
</dbReference>
<dbReference type="SUPFAM" id="SSF69189">
    <property type="entry name" value="Penicillin-binding protein associated domain"/>
    <property type="match status" value="1"/>
</dbReference>
<keyword evidence="9" id="KW-0133">Cell shape</keyword>
<dbReference type="Pfam" id="PF07943">
    <property type="entry name" value="PBP5_C"/>
    <property type="match status" value="1"/>
</dbReference>
<evidence type="ECO:0000313" key="18">
    <source>
        <dbReference type="EMBL" id="GBF35445.1"/>
    </source>
</evidence>
<keyword evidence="19" id="KW-1185">Reference proteome</keyword>
<evidence type="ECO:0000256" key="9">
    <source>
        <dbReference type="ARBA" id="ARBA00022960"/>
    </source>
</evidence>
<keyword evidence="7 16" id="KW-0732">Signal</keyword>
<evidence type="ECO:0000256" key="3">
    <source>
        <dbReference type="ARBA" id="ARBA00007164"/>
    </source>
</evidence>
<feature type="binding site" evidence="14">
    <location>
        <position position="222"/>
    </location>
    <ligand>
        <name>substrate</name>
    </ligand>
</feature>
<evidence type="ECO:0000256" key="12">
    <source>
        <dbReference type="ARBA" id="ARBA00034000"/>
    </source>
</evidence>